<dbReference type="Pfam" id="PF12666">
    <property type="entry name" value="PrgI"/>
    <property type="match status" value="1"/>
</dbReference>
<keyword evidence="1" id="KW-1133">Transmembrane helix</keyword>
<dbReference type="Proteomes" id="UP000678016">
    <property type="component" value="Chromosome"/>
</dbReference>
<sequence>MPADVEREDKILAGLTARQLVIIGVPGIGLWAAYSVLGHLVSPIVVVVVAVPVMGAAVAAALVQRDGLSLDRLMLAAFRFARSPKRRATGAAPAAPLPSWVGATTPPLPSPLNLPLRSVSDDGVVDLAEHGCAVLVSCSTVSFALRTPSEQNGLVNGFASYLNSLNTPVQFLIRAESIRLDPLVDALDQAAPNLPHPALEGAARDHADYLAVLSQSQDLLRRQIVLVLTEPGDASHGAVSVRRRAEDAVRGLASAGSRARVLTGPEVFAVLASAADPSSRHVPPAGLAGLDTVITGPATAQEP</sequence>
<dbReference type="EMBL" id="CP074132">
    <property type="protein sequence ID" value="QUX31677.1"/>
    <property type="molecule type" value="Genomic_DNA"/>
</dbReference>
<organism evidence="2 3">
    <name type="scientific">Nocardiopsis akebiae</name>
    <dbReference type="NCBI Taxonomy" id="2831968"/>
    <lineage>
        <taxon>Bacteria</taxon>
        <taxon>Bacillati</taxon>
        <taxon>Actinomycetota</taxon>
        <taxon>Actinomycetes</taxon>
        <taxon>Streptosporangiales</taxon>
        <taxon>Nocardiopsidaceae</taxon>
        <taxon>Nocardiopsis</taxon>
    </lineage>
</organism>
<name>A0ABX8CCC5_9ACTN</name>
<gene>
    <name evidence="2" type="ORF">KGD83_09180</name>
</gene>
<accession>A0ABX8CCC5</accession>
<protein>
    <submittedName>
        <fullName evidence="2">PrgI family protein</fullName>
    </submittedName>
</protein>
<dbReference type="InterPro" id="IPR024414">
    <property type="entry name" value="Uncharacterised_PrgI"/>
</dbReference>
<reference evidence="3" key="1">
    <citation type="submission" date="2021-05" db="EMBL/GenBank/DDBJ databases">
        <title>Direct Submission.</title>
        <authorList>
            <person name="Li K."/>
            <person name="Gao J."/>
        </authorList>
    </citation>
    <scope>NUCLEOTIDE SEQUENCE [LARGE SCALE GENOMIC DNA]</scope>
    <source>
        <strain evidence="3">HDS12</strain>
    </source>
</reference>
<keyword evidence="1" id="KW-0812">Transmembrane</keyword>
<proteinExistence type="predicted"/>
<evidence type="ECO:0000256" key="1">
    <source>
        <dbReference type="SAM" id="Phobius"/>
    </source>
</evidence>
<evidence type="ECO:0000313" key="2">
    <source>
        <dbReference type="EMBL" id="QUX31677.1"/>
    </source>
</evidence>
<evidence type="ECO:0000313" key="3">
    <source>
        <dbReference type="Proteomes" id="UP000678016"/>
    </source>
</evidence>
<feature type="transmembrane region" description="Helical" evidence="1">
    <location>
        <begin position="40"/>
        <end position="63"/>
    </location>
</feature>
<feature type="transmembrane region" description="Helical" evidence="1">
    <location>
        <begin position="12"/>
        <end position="34"/>
    </location>
</feature>
<keyword evidence="3" id="KW-1185">Reference proteome</keyword>
<keyword evidence="1" id="KW-0472">Membrane</keyword>